<evidence type="ECO:0000313" key="10">
    <source>
        <dbReference type="Proteomes" id="UP000199729"/>
    </source>
</evidence>
<evidence type="ECO:0000256" key="6">
    <source>
        <dbReference type="ARBA" id="ARBA00022989"/>
    </source>
</evidence>
<feature type="transmembrane region" description="Helical" evidence="8">
    <location>
        <begin position="35"/>
        <end position="53"/>
    </location>
</feature>
<dbReference type="PANTHER" id="PTHR36838:SF1">
    <property type="entry name" value="SLR1864 PROTEIN"/>
    <property type="match status" value="1"/>
</dbReference>
<feature type="transmembrane region" description="Helical" evidence="8">
    <location>
        <begin position="132"/>
        <end position="153"/>
    </location>
</feature>
<gene>
    <name evidence="9" type="ORF">VITFI_CDS0573</name>
</gene>
<feature type="transmembrane region" description="Helical" evidence="8">
    <location>
        <begin position="267"/>
        <end position="287"/>
    </location>
</feature>
<comment type="subcellular location">
    <subcellularLocation>
        <location evidence="1">Cell membrane</location>
        <topology evidence="1">Multi-pass membrane protein</topology>
    </subcellularLocation>
</comment>
<keyword evidence="3" id="KW-0813">Transport</keyword>
<keyword evidence="4" id="KW-1003">Cell membrane</keyword>
<dbReference type="Proteomes" id="UP000199729">
    <property type="component" value="Chromosome"/>
</dbReference>
<dbReference type="EMBL" id="CP022423">
    <property type="protein sequence ID" value="ASM76352.1"/>
    <property type="molecule type" value="Genomic_DNA"/>
</dbReference>
<dbReference type="GO" id="GO:0055085">
    <property type="term" value="P:transmembrane transport"/>
    <property type="evidence" value="ECO:0007669"/>
    <property type="project" value="InterPro"/>
</dbReference>
<dbReference type="RefSeq" id="WP_089415728.1">
    <property type="nucleotide sequence ID" value="NZ_CP022423.1"/>
</dbReference>
<dbReference type="PANTHER" id="PTHR36838">
    <property type="entry name" value="AUXIN EFFLUX CARRIER FAMILY PROTEIN"/>
    <property type="match status" value="1"/>
</dbReference>
<dbReference type="InterPro" id="IPR004776">
    <property type="entry name" value="Mem_transp_PIN-like"/>
</dbReference>
<feature type="transmembrane region" description="Helical" evidence="8">
    <location>
        <begin position="206"/>
        <end position="229"/>
    </location>
</feature>
<name>A0A221KBD6_VITFI</name>
<feature type="transmembrane region" description="Helical" evidence="8">
    <location>
        <begin position="106"/>
        <end position="126"/>
    </location>
</feature>
<keyword evidence="5 8" id="KW-0812">Transmembrane</keyword>
<keyword evidence="10" id="KW-1185">Reference proteome</keyword>
<evidence type="ECO:0000313" key="9">
    <source>
        <dbReference type="EMBL" id="ASM76352.1"/>
    </source>
</evidence>
<comment type="similarity">
    <text evidence="2">Belongs to the auxin efflux carrier (TC 2.A.69) family.</text>
</comment>
<feature type="transmembrane region" description="Helical" evidence="8">
    <location>
        <begin position="299"/>
        <end position="322"/>
    </location>
</feature>
<sequence length="324" mass="34697">MTLALFSKLLAIVLVVVLGWVVGRLRWLGDEQADPARVLAHAAFYLFAPALLFRTTARIELATLPWHMLAAFFVPTVGLLLLVYAWNRWQRTRHPERPAALAATRAITVSFGNSVQIGIPLAAALFGEAGLGLHLTLVSLHALVLLTVLTALVESDLAREQGGANRWAMLRLTLRNTVVHPVVLPVLAGLLWNVTGWALPGPVDEVLHVLGSAVVPLCLTLIGMSLAYLGWPRSLRGALSLVLLKMVLHPLGVLAVAYGVFGLRGLALNVVVMMASLPSGSNALLFAQRYRVAEAEVTAATVVSTLLVAGSVPLWMSLLAIIPP</sequence>
<dbReference type="AlphaFoldDB" id="A0A221KBD6"/>
<evidence type="ECO:0000256" key="1">
    <source>
        <dbReference type="ARBA" id="ARBA00004651"/>
    </source>
</evidence>
<dbReference type="Gene3D" id="1.20.1530.20">
    <property type="match status" value="1"/>
</dbReference>
<evidence type="ECO:0000256" key="2">
    <source>
        <dbReference type="ARBA" id="ARBA00010145"/>
    </source>
</evidence>
<feature type="transmembrane region" description="Helical" evidence="8">
    <location>
        <begin position="65"/>
        <end position="86"/>
    </location>
</feature>
<evidence type="ECO:0000256" key="7">
    <source>
        <dbReference type="ARBA" id="ARBA00023136"/>
    </source>
</evidence>
<feature type="transmembrane region" description="Helical" evidence="8">
    <location>
        <begin position="241"/>
        <end position="261"/>
    </location>
</feature>
<keyword evidence="7 8" id="KW-0472">Membrane</keyword>
<feature type="transmembrane region" description="Helical" evidence="8">
    <location>
        <begin position="174"/>
        <end position="194"/>
    </location>
</feature>
<proteinExistence type="inferred from homology"/>
<feature type="transmembrane region" description="Helical" evidence="8">
    <location>
        <begin position="6"/>
        <end position="23"/>
    </location>
</feature>
<dbReference type="OrthoDB" id="8683688at2"/>
<evidence type="ECO:0000256" key="8">
    <source>
        <dbReference type="SAM" id="Phobius"/>
    </source>
</evidence>
<reference evidence="9 10" key="1">
    <citation type="submission" date="2017-07" db="EMBL/GenBank/DDBJ databases">
        <title>Complete Genome Sequence of the cosmetic ferment Vitreoscilla filiformis (ATCC15551).</title>
        <authorList>
            <person name="Contreras S."/>
            <person name="Sagory-Zalkind P."/>
            <person name="Blanquart H."/>
            <person name="Iltis A."/>
            <person name="Morand S.C."/>
        </authorList>
    </citation>
    <scope>NUCLEOTIDE SEQUENCE [LARGE SCALE GENOMIC DNA]</scope>
    <source>
        <strain evidence="9 10">ATCC 15551</strain>
    </source>
</reference>
<dbReference type="Pfam" id="PF03547">
    <property type="entry name" value="Mem_trans"/>
    <property type="match status" value="1"/>
</dbReference>
<dbReference type="KEGG" id="vff:VITFI_CDS0573"/>
<keyword evidence="6 8" id="KW-1133">Transmembrane helix</keyword>
<evidence type="ECO:0000256" key="3">
    <source>
        <dbReference type="ARBA" id="ARBA00022448"/>
    </source>
</evidence>
<evidence type="ECO:0000256" key="5">
    <source>
        <dbReference type="ARBA" id="ARBA00022692"/>
    </source>
</evidence>
<dbReference type="GO" id="GO:0005886">
    <property type="term" value="C:plasma membrane"/>
    <property type="evidence" value="ECO:0007669"/>
    <property type="project" value="UniProtKB-SubCell"/>
</dbReference>
<evidence type="ECO:0000256" key="4">
    <source>
        <dbReference type="ARBA" id="ARBA00022475"/>
    </source>
</evidence>
<dbReference type="InterPro" id="IPR038770">
    <property type="entry name" value="Na+/solute_symporter_sf"/>
</dbReference>
<organism evidence="9 10">
    <name type="scientific">Vitreoscilla filiformis</name>
    <dbReference type="NCBI Taxonomy" id="63"/>
    <lineage>
        <taxon>Bacteria</taxon>
        <taxon>Pseudomonadati</taxon>
        <taxon>Pseudomonadota</taxon>
        <taxon>Betaproteobacteria</taxon>
        <taxon>Neisseriales</taxon>
        <taxon>Neisseriaceae</taxon>
        <taxon>Vitreoscilla</taxon>
    </lineage>
</organism>
<protein>
    <submittedName>
        <fullName evidence="9">Transporter</fullName>
    </submittedName>
</protein>
<accession>A0A221KBD6</accession>